<gene>
    <name evidence="2" type="ORF">E2C01_000363</name>
</gene>
<sequence>MNMGGERVMVGRREKEEQGEEEESPVVYGKVLKVTKIPGRQQWKTPSTTNTSTTQQTTAGFCEKRELVFSKGEYE</sequence>
<evidence type="ECO:0000256" key="1">
    <source>
        <dbReference type="SAM" id="MobiDB-lite"/>
    </source>
</evidence>
<dbReference type="AlphaFoldDB" id="A0A5B7CH19"/>
<dbReference type="EMBL" id="VSRR010000009">
    <property type="protein sequence ID" value="MPC07796.1"/>
    <property type="molecule type" value="Genomic_DNA"/>
</dbReference>
<accession>A0A5B7CH19</accession>
<reference evidence="2 3" key="1">
    <citation type="submission" date="2019-05" db="EMBL/GenBank/DDBJ databases">
        <title>Another draft genome of Portunus trituberculatus and its Hox gene families provides insights of decapod evolution.</title>
        <authorList>
            <person name="Jeong J.-H."/>
            <person name="Song I."/>
            <person name="Kim S."/>
            <person name="Choi T."/>
            <person name="Kim D."/>
            <person name="Ryu S."/>
            <person name="Kim W."/>
        </authorList>
    </citation>
    <scope>NUCLEOTIDE SEQUENCE [LARGE SCALE GENOMIC DNA]</scope>
    <source>
        <tissue evidence="2">Muscle</tissue>
    </source>
</reference>
<organism evidence="2 3">
    <name type="scientific">Portunus trituberculatus</name>
    <name type="common">Swimming crab</name>
    <name type="synonym">Neptunus trituberculatus</name>
    <dbReference type="NCBI Taxonomy" id="210409"/>
    <lineage>
        <taxon>Eukaryota</taxon>
        <taxon>Metazoa</taxon>
        <taxon>Ecdysozoa</taxon>
        <taxon>Arthropoda</taxon>
        <taxon>Crustacea</taxon>
        <taxon>Multicrustacea</taxon>
        <taxon>Malacostraca</taxon>
        <taxon>Eumalacostraca</taxon>
        <taxon>Eucarida</taxon>
        <taxon>Decapoda</taxon>
        <taxon>Pleocyemata</taxon>
        <taxon>Brachyura</taxon>
        <taxon>Eubrachyura</taxon>
        <taxon>Portunoidea</taxon>
        <taxon>Portunidae</taxon>
        <taxon>Portuninae</taxon>
        <taxon>Portunus</taxon>
    </lineage>
</organism>
<feature type="region of interest" description="Disordered" evidence="1">
    <location>
        <begin position="1"/>
        <end position="25"/>
    </location>
</feature>
<dbReference type="Proteomes" id="UP000324222">
    <property type="component" value="Unassembled WGS sequence"/>
</dbReference>
<evidence type="ECO:0000313" key="3">
    <source>
        <dbReference type="Proteomes" id="UP000324222"/>
    </source>
</evidence>
<proteinExistence type="predicted"/>
<name>A0A5B7CH19_PORTR</name>
<evidence type="ECO:0000313" key="2">
    <source>
        <dbReference type="EMBL" id="MPC07796.1"/>
    </source>
</evidence>
<comment type="caution">
    <text evidence="2">The sequence shown here is derived from an EMBL/GenBank/DDBJ whole genome shotgun (WGS) entry which is preliminary data.</text>
</comment>
<protein>
    <submittedName>
        <fullName evidence="2">Uncharacterized protein</fullName>
    </submittedName>
</protein>
<keyword evidence="3" id="KW-1185">Reference proteome</keyword>